<feature type="transmembrane region" description="Helical" evidence="1">
    <location>
        <begin position="96"/>
        <end position="117"/>
    </location>
</feature>
<keyword evidence="1" id="KW-0812">Transmembrane</keyword>
<proteinExistence type="predicted"/>
<dbReference type="EMBL" id="BMPG01000002">
    <property type="protein sequence ID" value="GGL61151.1"/>
    <property type="molecule type" value="Genomic_DNA"/>
</dbReference>
<dbReference type="Proteomes" id="UP000607197">
    <property type="component" value="Unassembled WGS sequence"/>
</dbReference>
<evidence type="ECO:0000256" key="1">
    <source>
        <dbReference type="SAM" id="Phobius"/>
    </source>
</evidence>
<keyword evidence="3" id="KW-1185">Reference proteome</keyword>
<protein>
    <submittedName>
        <fullName evidence="2">Uncharacterized protein</fullName>
    </submittedName>
</protein>
<reference evidence="2" key="2">
    <citation type="submission" date="2020-09" db="EMBL/GenBank/DDBJ databases">
        <authorList>
            <person name="Sun Q."/>
            <person name="Ohkuma M."/>
        </authorList>
    </citation>
    <scope>NUCLEOTIDE SEQUENCE</scope>
    <source>
        <strain evidence="2">JCM 19596</strain>
    </source>
</reference>
<dbReference type="AlphaFoldDB" id="A0A830FKG0"/>
<keyword evidence="1" id="KW-0472">Membrane</keyword>
<accession>A0A830FKG0</accession>
<feature type="transmembrane region" description="Helical" evidence="1">
    <location>
        <begin position="68"/>
        <end position="90"/>
    </location>
</feature>
<evidence type="ECO:0000313" key="2">
    <source>
        <dbReference type="EMBL" id="GGL61151.1"/>
    </source>
</evidence>
<comment type="caution">
    <text evidence="2">The sequence shown here is derived from an EMBL/GenBank/DDBJ whole genome shotgun (WGS) entry which is preliminary data.</text>
</comment>
<name>A0A830FKG0_9EURY</name>
<reference evidence="2" key="1">
    <citation type="journal article" date="2014" name="Int. J. Syst. Evol. Microbiol.">
        <title>Complete genome sequence of Corynebacterium casei LMG S-19264T (=DSM 44701T), isolated from a smear-ripened cheese.</title>
        <authorList>
            <consortium name="US DOE Joint Genome Institute (JGI-PGF)"/>
            <person name="Walter F."/>
            <person name="Albersmeier A."/>
            <person name="Kalinowski J."/>
            <person name="Ruckert C."/>
        </authorList>
    </citation>
    <scope>NUCLEOTIDE SEQUENCE</scope>
    <source>
        <strain evidence="2">JCM 19596</strain>
    </source>
</reference>
<gene>
    <name evidence="2" type="ORF">GCM10009039_19160</name>
</gene>
<sequence length="135" mass="14091">MSEPSESSLRIIRVRFVAGLKRLRAHVRNVADVYERSTADSQTHRSFGDDPLDALVDRLGNAGFFEKAGAALLVTAALGLAVGSLAGGLLAFTGSLAFVFAVTAAVAGVVVAAGVYARRALGVAAREARRRIAHD</sequence>
<organism evidence="2 3">
    <name type="scientific">Halocalculus aciditolerans</name>
    <dbReference type="NCBI Taxonomy" id="1383812"/>
    <lineage>
        <taxon>Archaea</taxon>
        <taxon>Methanobacteriati</taxon>
        <taxon>Methanobacteriota</taxon>
        <taxon>Stenosarchaea group</taxon>
        <taxon>Halobacteria</taxon>
        <taxon>Halobacteriales</taxon>
        <taxon>Halobacteriaceae</taxon>
        <taxon>Halocalculus</taxon>
    </lineage>
</organism>
<keyword evidence="1" id="KW-1133">Transmembrane helix</keyword>
<evidence type="ECO:0000313" key="3">
    <source>
        <dbReference type="Proteomes" id="UP000607197"/>
    </source>
</evidence>